<dbReference type="KEGG" id="mprt:ET475_06485"/>
<dbReference type="Pfam" id="PF03551">
    <property type="entry name" value="PadR"/>
    <property type="match status" value="1"/>
</dbReference>
<dbReference type="InterPro" id="IPR052509">
    <property type="entry name" value="Metal_resp_DNA-bind_regulator"/>
</dbReference>
<dbReference type="Proteomes" id="UP000293995">
    <property type="component" value="Chromosome"/>
</dbReference>
<dbReference type="PANTHER" id="PTHR33169">
    <property type="entry name" value="PADR-FAMILY TRANSCRIPTIONAL REGULATOR"/>
    <property type="match status" value="1"/>
</dbReference>
<dbReference type="EMBL" id="CP035494">
    <property type="protein sequence ID" value="QAY59673.1"/>
    <property type="molecule type" value="Genomic_DNA"/>
</dbReference>
<feature type="domain" description="Transcription regulator PadR N-terminal" evidence="1">
    <location>
        <begin position="35"/>
        <end position="81"/>
    </location>
</feature>
<dbReference type="AlphaFoldDB" id="A0A4P6EE86"/>
<dbReference type="Gene3D" id="1.10.10.10">
    <property type="entry name" value="Winged helix-like DNA-binding domain superfamily/Winged helix DNA-binding domain"/>
    <property type="match status" value="1"/>
</dbReference>
<dbReference type="SUPFAM" id="SSF46785">
    <property type="entry name" value="Winged helix' DNA-binding domain"/>
    <property type="match status" value="1"/>
</dbReference>
<protein>
    <submittedName>
        <fullName evidence="2">PadR family transcriptional regulator</fullName>
    </submittedName>
</protein>
<evidence type="ECO:0000313" key="2">
    <source>
        <dbReference type="EMBL" id="QAY59673.1"/>
    </source>
</evidence>
<dbReference type="OrthoDB" id="122286at2"/>
<keyword evidence="3" id="KW-1185">Reference proteome</keyword>
<dbReference type="InterPro" id="IPR036388">
    <property type="entry name" value="WH-like_DNA-bd_sf"/>
</dbReference>
<dbReference type="PANTHER" id="PTHR33169:SF14">
    <property type="entry name" value="TRANSCRIPTIONAL REGULATOR RV3488"/>
    <property type="match status" value="1"/>
</dbReference>
<evidence type="ECO:0000313" key="3">
    <source>
        <dbReference type="Proteomes" id="UP000293995"/>
    </source>
</evidence>
<proteinExistence type="predicted"/>
<dbReference type="InterPro" id="IPR036390">
    <property type="entry name" value="WH_DNA-bd_sf"/>
</dbReference>
<name>A0A4P6EE86_9MICO</name>
<sequence length="107" mass="12094">MQPLQRLTAPTISVLRVLLQADHPVWGLMIIKTTGLLPGTVYPILERLERHGWITSMWENEPSRTGPRRRLYEFTAEGRVAAGSACAQFESRHPTGRPARTTKWATT</sequence>
<evidence type="ECO:0000259" key="1">
    <source>
        <dbReference type="Pfam" id="PF03551"/>
    </source>
</evidence>
<organism evidence="2 3">
    <name type="scientific">Microbacterium protaetiae</name>
    <dbReference type="NCBI Taxonomy" id="2509458"/>
    <lineage>
        <taxon>Bacteria</taxon>
        <taxon>Bacillati</taxon>
        <taxon>Actinomycetota</taxon>
        <taxon>Actinomycetes</taxon>
        <taxon>Micrococcales</taxon>
        <taxon>Microbacteriaceae</taxon>
        <taxon>Microbacterium</taxon>
    </lineage>
</organism>
<reference evidence="2 3" key="1">
    <citation type="submission" date="2019-01" db="EMBL/GenBank/DDBJ databases">
        <title>Genome sequencing of strain DFW100M-13.</title>
        <authorList>
            <person name="Heo J."/>
            <person name="Kim S.-J."/>
            <person name="Kim J.-S."/>
            <person name="Hong S.-B."/>
            <person name="Kwon S.-W."/>
        </authorList>
    </citation>
    <scope>NUCLEOTIDE SEQUENCE [LARGE SCALE GENOMIC DNA]</scope>
    <source>
        <strain evidence="2 3">DFW100M-13</strain>
    </source>
</reference>
<dbReference type="InterPro" id="IPR005149">
    <property type="entry name" value="Tscrpt_reg_PadR_N"/>
</dbReference>
<gene>
    <name evidence="2" type="ORF">ET475_06485</name>
</gene>
<dbReference type="RefSeq" id="WP_129387487.1">
    <property type="nucleotide sequence ID" value="NZ_CP035494.1"/>
</dbReference>
<accession>A0A4P6EE86</accession>